<dbReference type="Pfam" id="PF20276">
    <property type="entry name" value="CTD1"/>
    <property type="match status" value="1"/>
</dbReference>
<dbReference type="AlphaFoldDB" id="A0A7X9P1D9"/>
<proteinExistence type="predicted"/>
<evidence type="ECO:0000313" key="3">
    <source>
        <dbReference type="Proteomes" id="UP000576082"/>
    </source>
</evidence>
<gene>
    <name evidence="2" type="ORF">HHU12_01275</name>
</gene>
<organism evidence="2 3">
    <name type="scientific">Flammeovirga aprica JL-4</name>
    <dbReference type="NCBI Taxonomy" id="694437"/>
    <lineage>
        <taxon>Bacteria</taxon>
        <taxon>Pseudomonadati</taxon>
        <taxon>Bacteroidota</taxon>
        <taxon>Cytophagia</taxon>
        <taxon>Cytophagales</taxon>
        <taxon>Flammeovirgaceae</taxon>
        <taxon>Flammeovirga</taxon>
    </lineage>
</organism>
<dbReference type="RefSeq" id="WP_169654328.1">
    <property type="nucleotide sequence ID" value="NZ_JABANE010000002.1"/>
</dbReference>
<accession>A0A7X9P1D9</accession>
<reference evidence="2 3" key="1">
    <citation type="submission" date="2020-04" db="EMBL/GenBank/DDBJ databases">
        <title>Flammeovirga sp. SR4, a novel species isolated from seawater.</title>
        <authorList>
            <person name="Wang X."/>
        </authorList>
    </citation>
    <scope>NUCLEOTIDE SEQUENCE [LARGE SCALE GENOMIC DNA]</scope>
    <source>
        <strain evidence="2 3">ATCC 23126</strain>
    </source>
</reference>
<sequence>MPTDVRNINAAELHSAMATWSGFVYQGKVAIYHVIRLLTEDVNATSYDLQLDSLDDFAILSNNTILSLHQVKSEKSNLYSNYREAFDKLEERIADFPAENAFFHLAVENRETVDTLQERHPNLEIYQYSNNNYYCGLDEIDELIESAIINYHTNIGREELSFHNNIKAIRYALEEMILKQVISIHAENHRGNRTIREGAFHLTIQFDSFTEKLNSDMAEWLVSELYFIHLFKSEMNSFYQEYLLDLAEDNIILDDTTKIRLSKYLIHISSLNQDDIQTFIRSIFPHRTFRLNSIADYGRVAPKEEEMKDAFFFILKEITQGACIDGFKVFWKCNDDNIFVPSAIESSNKKRVSKQIIKNIIDTDLEAGFEKQNIITANMGIENIVKESNLIKCIDINSERNHLTSWVTTSLVTLEDAKNRLNHD</sequence>
<evidence type="ECO:0000259" key="1">
    <source>
        <dbReference type="Pfam" id="PF20276"/>
    </source>
</evidence>
<name>A0A7X9P1D9_9BACT</name>
<dbReference type="InterPro" id="IPR046920">
    <property type="entry name" value="ABC-3C_CTD1"/>
</dbReference>
<protein>
    <recommendedName>
        <fullName evidence="1">ABC-three component systems C-terminal domain-containing protein</fullName>
    </recommendedName>
</protein>
<keyword evidence="3" id="KW-1185">Reference proteome</keyword>
<dbReference type="EMBL" id="JABANE010000002">
    <property type="protein sequence ID" value="NME66582.1"/>
    <property type="molecule type" value="Genomic_DNA"/>
</dbReference>
<feature type="domain" description="ABC-three component systems C-terminal" evidence="1">
    <location>
        <begin position="124"/>
        <end position="378"/>
    </location>
</feature>
<comment type="caution">
    <text evidence="2">The sequence shown here is derived from an EMBL/GenBank/DDBJ whole genome shotgun (WGS) entry which is preliminary data.</text>
</comment>
<evidence type="ECO:0000313" key="2">
    <source>
        <dbReference type="EMBL" id="NME66582.1"/>
    </source>
</evidence>
<dbReference type="Proteomes" id="UP000576082">
    <property type="component" value="Unassembled WGS sequence"/>
</dbReference>